<feature type="non-terminal residue" evidence="1">
    <location>
        <position position="53"/>
    </location>
</feature>
<evidence type="ECO:0000313" key="1">
    <source>
        <dbReference type="EMBL" id="KAF5899749.1"/>
    </source>
</evidence>
<sequence>RLTLKFTAVIEKSCRHVRVGPRERPPLQQSRGVKGLQDQTESPLSAHIFLFYE</sequence>
<organism evidence="1 2">
    <name type="scientific">Clarias magur</name>
    <name type="common">Asian catfish</name>
    <name type="synonym">Macropteronotus magur</name>
    <dbReference type="NCBI Taxonomy" id="1594786"/>
    <lineage>
        <taxon>Eukaryota</taxon>
        <taxon>Metazoa</taxon>
        <taxon>Chordata</taxon>
        <taxon>Craniata</taxon>
        <taxon>Vertebrata</taxon>
        <taxon>Euteleostomi</taxon>
        <taxon>Actinopterygii</taxon>
        <taxon>Neopterygii</taxon>
        <taxon>Teleostei</taxon>
        <taxon>Ostariophysi</taxon>
        <taxon>Siluriformes</taxon>
        <taxon>Clariidae</taxon>
        <taxon>Clarias</taxon>
    </lineage>
</organism>
<proteinExistence type="predicted"/>
<dbReference type="AlphaFoldDB" id="A0A8J4TX67"/>
<dbReference type="Proteomes" id="UP000727407">
    <property type="component" value="Unassembled WGS sequence"/>
</dbReference>
<comment type="caution">
    <text evidence="1">The sequence shown here is derived from an EMBL/GenBank/DDBJ whole genome shotgun (WGS) entry which is preliminary data.</text>
</comment>
<feature type="non-terminal residue" evidence="1">
    <location>
        <position position="1"/>
    </location>
</feature>
<name>A0A8J4TX67_CLAMG</name>
<reference evidence="1" key="1">
    <citation type="submission" date="2020-07" db="EMBL/GenBank/DDBJ databases">
        <title>Clarias magur genome sequencing, assembly and annotation.</title>
        <authorList>
            <person name="Kushwaha B."/>
            <person name="Kumar R."/>
            <person name="Das P."/>
            <person name="Joshi C.G."/>
            <person name="Kumar D."/>
            <person name="Nagpure N.S."/>
            <person name="Pandey M."/>
            <person name="Agarwal S."/>
            <person name="Srivastava S."/>
            <person name="Singh M."/>
            <person name="Sahoo L."/>
            <person name="Jayasankar P."/>
            <person name="Meher P.K."/>
            <person name="Koringa P.G."/>
            <person name="Iquebal M.A."/>
            <person name="Das S.P."/>
            <person name="Bit A."/>
            <person name="Patnaik S."/>
            <person name="Patel N."/>
            <person name="Shah T.M."/>
            <person name="Hinsu A."/>
            <person name="Jena J.K."/>
        </authorList>
    </citation>
    <scope>NUCLEOTIDE SEQUENCE</scope>
    <source>
        <strain evidence="1">CIFAMagur01</strain>
        <tissue evidence="1">Testis</tissue>
    </source>
</reference>
<dbReference type="OrthoDB" id="10407204at2759"/>
<keyword evidence="2" id="KW-1185">Reference proteome</keyword>
<evidence type="ECO:0000313" key="2">
    <source>
        <dbReference type="Proteomes" id="UP000727407"/>
    </source>
</evidence>
<protein>
    <submittedName>
        <fullName evidence="1">Uncharacterized protein</fullName>
    </submittedName>
</protein>
<accession>A0A8J4TX67</accession>
<dbReference type="EMBL" id="QNUK01000157">
    <property type="protein sequence ID" value="KAF5899749.1"/>
    <property type="molecule type" value="Genomic_DNA"/>
</dbReference>
<gene>
    <name evidence="1" type="ORF">DAT39_010500</name>
</gene>